<dbReference type="GO" id="GO:0003723">
    <property type="term" value="F:RNA binding"/>
    <property type="evidence" value="ECO:0007669"/>
    <property type="project" value="UniProtKB-KW"/>
</dbReference>
<protein>
    <recommendedName>
        <fullName evidence="1">H/ACA ribonucleoprotein complex subunit</fullName>
    </recommendedName>
</protein>
<dbReference type="InterPro" id="IPR007504">
    <property type="entry name" value="H/ACA_rnp_Gar1/Naf1"/>
</dbReference>
<evidence type="ECO:0000313" key="4">
    <source>
        <dbReference type="Proteomes" id="UP000014978"/>
    </source>
</evidence>
<comment type="caution">
    <text evidence="3">The sequence shown here is derived from an EMBL/GenBank/DDBJ whole genome shotgun (WGS) entry which is preliminary data.</text>
</comment>
<dbReference type="AlphaFoldDB" id="S7W5H5"/>
<dbReference type="OMA" id="RGNHKND"/>
<comment type="function">
    <text evidence="1">Required for ribosome biogenesis. Part of a complex which catalyzes pseudouridylation of rRNA. This involves the isomerization of uridine such that the ribose is subsequently attached to C5, instead of the normal N1. Pseudouridine ("psi") residues may serve to stabilize the conformation of rRNAs.</text>
</comment>
<dbReference type="InterPro" id="IPR009000">
    <property type="entry name" value="Transl_B-barrel_sf"/>
</dbReference>
<comment type="subcellular location">
    <subcellularLocation>
        <location evidence="1">Nucleus</location>
        <location evidence="1">Nucleolus</location>
    </subcellularLocation>
</comment>
<dbReference type="Proteomes" id="UP000014978">
    <property type="component" value="Unassembled WGS sequence"/>
</dbReference>
<keyword evidence="4" id="KW-1185">Reference proteome</keyword>
<dbReference type="GO" id="GO:1990904">
    <property type="term" value="C:ribonucleoprotein complex"/>
    <property type="evidence" value="ECO:0007669"/>
    <property type="project" value="UniProtKB-KW"/>
</dbReference>
<gene>
    <name evidence="3" type="ORF">SLOPH_383</name>
</gene>
<reference evidence="4" key="1">
    <citation type="journal article" date="2013" name="PLoS Genet.">
        <title>The genome of Spraguea lophii and the basis of host-microsporidian interactions.</title>
        <authorList>
            <person name="Campbell S.E."/>
            <person name="Williams T.A."/>
            <person name="Yousuf A."/>
            <person name="Soanes D.M."/>
            <person name="Paszkiewicz K.H."/>
            <person name="Williams B.A.P."/>
        </authorList>
    </citation>
    <scope>NUCLEOTIDE SEQUENCE [LARGE SCALE GENOMIC DNA]</scope>
    <source>
        <strain evidence="4">42_110</strain>
    </source>
</reference>
<dbReference type="GO" id="GO:0005730">
    <property type="term" value="C:nucleolus"/>
    <property type="evidence" value="ECO:0007669"/>
    <property type="project" value="UniProtKB-SubCell"/>
</dbReference>
<evidence type="ECO:0000256" key="2">
    <source>
        <dbReference type="SAM" id="MobiDB-lite"/>
    </source>
</evidence>
<dbReference type="SUPFAM" id="SSF50447">
    <property type="entry name" value="Translation proteins"/>
    <property type="match status" value="1"/>
</dbReference>
<sequence>MKYQRRQQPQQPPVPMGSFLYYCENNPVVKLTCNDIPFPNQNVFLKNKKIGKIDEVLGKLDEVYVTVTLDENIKNNLNDLKIKKDDVFYVTPKFLKKEFLLPREQTLDKKEKNEKEKKHENKNRRDDRSKNKRDDKKSFNQKDRLEYNFKKTLKHKNDKRSGGFNKK</sequence>
<keyword evidence="1" id="KW-0687">Ribonucleoprotein</keyword>
<dbReference type="Gene3D" id="2.40.10.230">
    <property type="entry name" value="Probable tRNA pseudouridine synthase domain"/>
    <property type="match status" value="1"/>
</dbReference>
<dbReference type="Pfam" id="PF04410">
    <property type="entry name" value="Gar1"/>
    <property type="match status" value="1"/>
</dbReference>
<dbReference type="VEuPathDB" id="MicrosporidiaDB:SLOPH_383"/>
<comment type="subunit">
    <text evidence="1">Component of the small nucleolar ribonucleoprotein particles containing H/ACA-type snoRNAs (H/ACA snoRNPs).</text>
</comment>
<keyword evidence="1" id="KW-0698">rRNA processing</keyword>
<dbReference type="HOGENOM" id="CLU_1595628_0_0_1"/>
<proteinExistence type="inferred from homology"/>
<evidence type="ECO:0000313" key="3">
    <source>
        <dbReference type="EMBL" id="EPR78021.1"/>
    </source>
</evidence>
<dbReference type="GO" id="GO:0006364">
    <property type="term" value="P:rRNA processing"/>
    <property type="evidence" value="ECO:0007669"/>
    <property type="project" value="UniProtKB-KW"/>
</dbReference>
<accession>S7W5H5</accession>
<dbReference type="GO" id="GO:0001522">
    <property type="term" value="P:pseudouridine synthesis"/>
    <property type="evidence" value="ECO:0007669"/>
    <property type="project" value="InterPro"/>
</dbReference>
<keyword evidence="1" id="KW-0694">RNA-binding</keyword>
<dbReference type="InterPro" id="IPR038664">
    <property type="entry name" value="Gar1/Naf1_Cbf5-bd_sf"/>
</dbReference>
<dbReference type="InParanoid" id="S7W5H5"/>
<organism evidence="3 4">
    <name type="scientific">Spraguea lophii (strain 42_110)</name>
    <name type="common">Microsporidian parasite</name>
    <dbReference type="NCBI Taxonomy" id="1358809"/>
    <lineage>
        <taxon>Eukaryota</taxon>
        <taxon>Fungi</taxon>
        <taxon>Fungi incertae sedis</taxon>
        <taxon>Microsporidia</taxon>
        <taxon>Spragueidae</taxon>
        <taxon>Spraguea</taxon>
    </lineage>
</organism>
<feature type="compositionally biased region" description="Basic and acidic residues" evidence="2">
    <location>
        <begin position="105"/>
        <end position="149"/>
    </location>
</feature>
<dbReference type="EMBL" id="ATCN01001089">
    <property type="protein sequence ID" value="EPR78021.1"/>
    <property type="molecule type" value="Genomic_DNA"/>
</dbReference>
<comment type="similarity">
    <text evidence="1">Belongs to the GAR1 family.</text>
</comment>
<name>S7W5H5_SPRLO</name>
<feature type="region of interest" description="Disordered" evidence="2">
    <location>
        <begin position="105"/>
        <end position="167"/>
    </location>
</feature>
<keyword evidence="1" id="KW-0539">Nucleus</keyword>
<dbReference type="STRING" id="1358809.S7W5H5"/>
<evidence type="ECO:0000256" key="1">
    <source>
        <dbReference type="RuleBase" id="RU364004"/>
    </source>
</evidence>
<keyword evidence="1" id="KW-0690">Ribosome biogenesis</keyword>
<dbReference type="FunCoup" id="S7W5H5">
    <property type="interactions" value="136"/>
</dbReference>
<dbReference type="OrthoDB" id="2187159at2759"/>